<dbReference type="SUPFAM" id="SSF55811">
    <property type="entry name" value="Nudix"/>
    <property type="match status" value="1"/>
</dbReference>
<keyword evidence="1 3" id="KW-0378">Hydrolase</keyword>
<dbReference type="GO" id="GO:0006754">
    <property type="term" value="P:ATP biosynthetic process"/>
    <property type="evidence" value="ECO:0007669"/>
    <property type="project" value="TreeGrafter"/>
</dbReference>
<dbReference type="CDD" id="cd03673">
    <property type="entry name" value="NUDIX_Ap6A_hydrolase"/>
    <property type="match status" value="1"/>
</dbReference>
<dbReference type="GO" id="GO:0006167">
    <property type="term" value="P:AMP biosynthetic process"/>
    <property type="evidence" value="ECO:0007669"/>
    <property type="project" value="TreeGrafter"/>
</dbReference>
<dbReference type="HOGENOM" id="CLU_104636_0_0_10"/>
<dbReference type="PROSITE" id="PS00893">
    <property type="entry name" value="NUDIX_BOX"/>
    <property type="match status" value="1"/>
</dbReference>
<dbReference type="InterPro" id="IPR000086">
    <property type="entry name" value="NUDIX_hydrolase_dom"/>
</dbReference>
<dbReference type="AlphaFoldDB" id="E4RS24"/>
<dbReference type="InterPro" id="IPR051325">
    <property type="entry name" value="Nudix_hydrolase_domain"/>
</dbReference>
<dbReference type="InterPro" id="IPR015797">
    <property type="entry name" value="NUDIX_hydrolase-like_dom_sf"/>
</dbReference>
<reference key="1">
    <citation type="submission" date="2010-11" db="EMBL/GenBank/DDBJ databases">
        <title>The complete genome of Leadbetterella byssophila DSM 17132.</title>
        <authorList>
            <consortium name="US DOE Joint Genome Institute (JGI-PGF)"/>
            <person name="Lucas S."/>
            <person name="Copeland A."/>
            <person name="Lapidus A."/>
            <person name="Glavina del Rio T."/>
            <person name="Dalin E."/>
            <person name="Tice H."/>
            <person name="Bruce D."/>
            <person name="Goodwin L."/>
            <person name="Pitluck S."/>
            <person name="Kyrpides N."/>
            <person name="Mavromatis K."/>
            <person name="Ivanova N."/>
            <person name="Teshima H."/>
            <person name="Brettin T."/>
            <person name="Detter J.C."/>
            <person name="Han C."/>
            <person name="Tapia R."/>
            <person name="Land M."/>
            <person name="Hauser L."/>
            <person name="Markowitz V."/>
            <person name="Cheng J.-F."/>
            <person name="Hugenholtz P."/>
            <person name="Woyke T."/>
            <person name="Wu D."/>
            <person name="Tindall B."/>
            <person name="Pomrenke H.G."/>
            <person name="Brambilla E."/>
            <person name="Klenk H.-P."/>
            <person name="Eisen J.A."/>
        </authorList>
    </citation>
    <scope>NUCLEOTIDE SEQUENCE [LARGE SCALE GENOMIC DNA]</scope>
    <source>
        <strain>DSM 17132</strain>
    </source>
</reference>
<dbReference type="Gene3D" id="3.90.79.10">
    <property type="entry name" value="Nucleoside Triphosphate Pyrophosphohydrolase"/>
    <property type="match status" value="1"/>
</dbReference>
<evidence type="ECO:0000256" key="1">
    <source>
        <dbReference type="ARBA" id="ARBA00022801"/>
    </source>
</evidence>
<dbReference type="EMBL" id="CP002305">
    <property type="protein sequence ID" value="ADQ15840.1"/>
    <property type="molecule type" value="Genomic_DNA"/>
</dbReference>
<dbReference type="KEGG" id="lby:Lbys_0044"/>
<sequence length="219" mass="25468">MVIFVNNIPVHILDQPEDFAFTEWKSDFEKLEELKGKPIFFGVKYKRILLLIEYLTSKALDGLEEIAFVVKDVSDFKQYIKSHVSFVKAAGGVVKNKDGKILMMKRLGLWDLPKGKAEKGEKSEITALREVEEECNVTVFSDGRLVTTWHTYMAKGRLHLKRTKWYRMGLVSDSKMKPQKEEGIEELVWMTDDEVIEAEKNSYKSISYVLEAYRKNWSE</sequence>
<protein>
    <submittedName>
        <fullName evidence="3">NUDIX hydrolase</fullName>
    </submittedName>
</protein>
<dbReference type="Proteomes" id="UP000007435">
    <property type="component" value="Chromosome"/>
</dbReference>
<keyword evidence="4" id="KW-1185">Reference proteome</keyword>
<name>E4RS24_LEAB4</name>
<dbReference type="eggNOG" id="COG1051">
    <property type="taxonomic scope" value="Bacteria"/>
</dbReference>
<dbReference type="STRING" id="649349.Lbys_0044"/>
<dbReference type="RefSeq" id="WP_013406898.1">
    <property type="nucleotide sequence ID" value="NC_014655.1"/>
</dbReference>
<evidence type="ECO:0000259" key="2">
    <source>
        <dbReference type="PROSITE" id="PS51462"/>
    </source>
</evidence>
<dbReference type="PANTHER" id="PTHR21340:SF0">
    <property type="entry name" value="BIS(5'-NUCLEOSYL)-TETRAPHOSPHATASE [ASYMMETRICAL]"/>
    <property type="match status" value="1"/>
</dbReference>
<accession>E4RS24</accession>
<dbReference type="GO" id="GO:0004081">
    <property type="term" value="F:bis(5'-nucleosyl)-tetraphosphatase (asymmetrical) activity"/>
    <property type="evidence" value="ECO:0007669"/>
    <property type="project" value="TreeGrafter"/>
</dbReference>
<dbReference type="PROSITE" id="PS51462">
    <property type="entry name" value="NUDIX"/>
    <property type="match status" value="1"/>
</dbReference>
<gene>
    <name evidence="3" type="ordered locus">Lbys_0044</name>
</gene>
<reference evidence="3 4" key="2">
    <citation type="journal article" date="2011" name="Stand. Genomic Sci.">
        <title>Complete genome sequence of Leadbetterella byssophila type strain (4M15).</title>
        <authorList>
            <person name="Abt B."/>
            <person name="Teshima H."/>
            <person name="Lucas S."/>
            <person name="Lapidus A."/>
            <person name="Del Rio T.G."/>
            <person name="Nolan M."/>
            <person name="Tice H."/>
            <person name="Cheng J.F."/>
            <person name="Pitluck S."/>
            <person name="Liolios K."/>
            <person name="Pagani I."/>
            <person name="Ivanova N."/>
            <person name="Mavromatis K."/>
            <person name="Pati A."/>
            <person name="Tapia R."/>
            <person name="Han C."/>
            <person name="Goodwin L."/>
            <person name="Chen A."/>
            <person name="Palaniappan K."/>
            <person name="Land M."/>
            <person name="Hauser L."/>
            <person name="Chang Y.J."/>
            <person name="Jeffries C.D."/>
            <person name="Rohde M."/>
            <person name="Goker M."/>
            <person name="Tindall B.J."/>
            <person name="Detter J.C."/>
            <person name="Woyke T."/>
            <person name="Bristow J."/>
            <person name="Eisen J.A."/>
            <person name="Markowitz V."/>
            <person name="Hugenholtz P."/>
            <person name="Klenk H.P."/>
            <person name="Kyrpides N.C."/>
        </authorList>
    </citation>
    <scope>NUCLEOTIDE SEQUENCE [LARGE SCALE GENOMIC DNA]</scope>
    <source>
        <strain evidence="4">DSM 17132 / JCM 16389 / KACC 11308 / NBRC 106382 / 4M15</strain>
    </source>
</reference>
<dbReference type="InterPro" id="IPR020084">
    <property type="entry name" value="NUDIX_hydrolase_CS"/>
</dbReference>
<feature type="domain" description="Nudix hydrolase" evidence="2">
    <location>
        <begin position="85"/>
        <end position="213"/>
    </location>
</feature>
<dbReference type="OrthoDB" id="9816289at2"/>
<dbReference type="PANTHER" id="PTHR21340">
    <property type="entry name" value="DIADENOSINE 5,5-P1,P4-TETRAPHOSPHATE PYROPHOSPHOHYDROLASE MUTT"/>
    <property type="match status" value="1"/>
</dbReference>
<evidence type="ECO:0000313" key="3">
    <source>
        <dbReference type="EMBL" id="ADQ15840.1"/>
    </source>
</evidence>
<dbReference type="Pfam" id="PF00293">
    <property type="entry name" value="NUDIX"/>
    <property type="match status" value="1"/>
</dbReference>
<evidence type="ECO:0000313" key="4">
    <source>
        <dbReference type="Proteomes" id="UP000007435"/>
    </source>
</evidence>
<proteinExistence type="predicted"/>
<organism evidence="3 4">
    <name type="scientific">Leadbetterella byssophila (strain DSM 17132 / JCM 16389 / KACC 11308 / NBRC 106382 / 4M15)</name>
    <dbReference type="NCBI Taxonomy" id="649349"/>
    <lineage>
        <taxon>Bacteria</taxon>
        <taxon>Pseudomonadati</taxon>
        <taxon>Bacteroidota</taxon>
        <taxon>Cytophagia</taxon>
        <taxon>Cytophagales</taxon>
        <taxon>Leadbetterellaceae</taxon>
        <taxon>Leadbetterella</taxon>
    </lineage>
</organism>